<dbReference type="Gene3D" id="2.60.40.740">
    <property type="match status" value="1"/>
</dbReference>
<dbReference type="Pfam" id="PF24346">
    <property type="entry name" value="DUF7507"/>
    <property type="match status" value="1"/>
</dbReference>
<proteinExistence type="predicted"/>
<gene>
    <name evidence="4" type="ORF">KV396_06855</name>
</gene>
<dbReference type="PROSITE" id="PS51318">
    <property type="entry name" value="TAT"/>
    <property type="match status" value="1"/>
</dbReference>
<feature type="domain" description="DUF7507" evidence="3">
    <location>
        <begin position="300"/>
        <end position="392"/>
    </location>
</feature>
<dbReference type="InterPro" id="IPR011044">
    <property type="entry name" value="Quino_amine_DH_bsu"/>
</dbReference>
<dbReference type="NCBIfam" id="TIGR01451">
    <property type="entry name" value="B_ant_repeat"/>
    <property type="match status" value="1"/>
</dbReference>
<reference evidence="4 5" key="1">
    <citation type="submission" date="2021-06" db="EMBL/GenBank/DDBJ databases">
        <title>Genome-based taxonomic framework of Microbacterium strains isolated from marine environment, the description of four new species and reclassification of four preexisting species.</title>
        <authorList>
            <person name="Lee S.D."/>
            <person name="Kim S.-M."/>
            <person name="Byeon Y.-S."/>
            <person name="Yang H.L."/>
            <person name="Kim I.S."/>
        </authorList>
    </citation>
    <scope>NUCLEOTIDE SEQUENCE [LARGE SCALE GENOMIC DNA]</scope>
    <source>
        <strain evidence="4 5">SSW1-36</strain>
    </source>
</reference>
<evidence type="ECO:0000259" key="3">
    <source>
        <dbReference type="Pfam" id="PF24346"/>
    </source>
</evidence>
<keyword evidence="1" id="KW-0472">Membrane</keyword>
<dbReference type="InterPro" id="IPR047589">
    <property type="entry name" value="DUF11_rpt"/>
</dbReference>
<evidence type="ECO:0000313" key="4">
    <source>
        <dbReference type="EMBL" id="UPL14208.1"/>
    </source>
</evidence>
<dbReference type="SUPFAM" id="SSF50969">
    <property type="entry name" value="YVTN repeat-like/Quinoprotein amine dehydrogenase"/>
    <property type="match status" value="1"/>
</dbReference>
<keyword evidence="5" id="KW-1185">Reference proteome</keyword>
<feature type="chain" id="PRO_5047508511" evidence="2">
    <location>
        <begin position="39"/>
        <end position="463"/>
    </location>
</feature>
<keyword evidence="1" id="KW-0812">Transmembrane</keyword>
<dbReference type="EMBL" id="CP078077">
    <property type="protein sequence ID" value="UPL14208.1"/>
    <property type="molecule type" value="Genomic_DNA"/>
</dbReference>
<name>A0ABY4INB2_9MICO</name>
<evidence type="ECO:0000313" key="5">
    <source>
        <dbReference type="Proteomes" id="UP000831963"/>
    </source>
</evidence>
<organism evidence="4 5">
    <name type="scientific">Microbacterium galbinum</name>
    <dbReference type="NCBI Taxonomy" id="2851646"/>
    <lineage>
        <taxon>Bacteria</taxon>
        <taxon>Bacillati</taxon>
        <taxon>Actinomycetota</taxon>
        <taxon>Actinomycetes</taxon>
        <taxon>Micrococcales</taxon>
        <taxon>Microbacteriaceae</taxon>
        <taxon>Microbacterium</taxon>
    </lineage>
</organism>
<dbReference type="RefSeq" id="WP_247957304.1">
    <property type="nucleotide sequence ID" value="NZ_CP078077.1"/>
</dbReference>
<dbReference type="InterPro" id="IPR006311">
    <property type="entry name" value="TAT_signal"/>
</dbReference>
<keyword evidence="1" id="KW-1133">Transmembrane helix</keyword>
<keyword evidence="2" id="KW-0732">Signal</keyword>
<evidence type="ECO:0000256" key="2">
    <source>
        <dbReference type="SAM" id="SignalP"/>
    </source>
</evidence>
<dbReference type="InterPro" id="IPR055354">
    <property type="entry name" value="DUF7507"/>
</dbReference>
<protein>
    <submittedName>
        <fullName evidence="4">DUF11 domain-containing protein</fullName>
    </submittedName>
</protein>
<dbReference type="Proteomes" id="UP000831963">
    <property type="component" value="Chromosome"/>
</dbReference>
<feature type="signal peptide" evidence="2">
    <location>
        <begin position="1"/>
        <end position="38"/>
    </location>
</feature>
<feature type="transmembrane region" description="Helical" evidence="1">
    <location>
        <begin position="432"/>
        <end position="451"/>
    </location>
</feature>
<sequence length="463" mass="46733">MTVSTRTFRGARRRVLAALGGVFALALAAGAAAVPAQAAEVPLAVTPGACVPADVYVNSGEDPLTLQRYGADAATGALALESSVALDRSFGDIAWNADETVLYGVDWTDPQHLFTIDAATGVSTDAGEILFDDGSAPFEDNWLNSLSATADGRLLAAGYLYTSIWFLDPETARLTDAPVSFPMLADGETYLASGGDFLTLDSGLILGLAHDGADRGFLVLFDFAAGTSTVVGQVPLSFGAALSGGRVYLAASTGEILVLDGIPTTASEAPLATSVVATTDLPLYGATSRQDSGACPVAALTFVKNLTGNDDADGSGTVTVGDTLSYTLTATNTGETALTTVTVDDPLTGQSTSCERVEVGAACVLAATHRVTDVDLVAGQIVNTGRASSAETDAVEDAVTTPVVAAPAPQPSTGGGGAAAAPALAESGGATGLPAIIAAMGLLLWGAVLVIRELHPRFTHRAP</sequence>
<evidence type="ECO:0000256" key="1">
    <source>
        <dbReference type="SAM" id="Phobius"/>
    </source>
</evidence>
<accession>A0ABY4INB2</accession>